<dbReference type="AlphaFoldDB" id="M0BLH5"/>
<sequence>MSRIVVIGLDAFHTDLLQFTPHIRSLFDKNPSGVLESTTPPVTAPAWASFQTGKNQGKHGLYDFVEFDKHMNTSILDGTTLRSETFYEHLDDAGYDCFLFNLPFSCPARIKGDIVPSWLDSDDQPPTPRNLYNQYEIESPWYPTFGGGVKENVEKMHSSVEHNCEQFLSVLKAEDHDFLFQLISETDWLQHDAYFDLFEQPDSDIGRVASEVLAEVDKHVERVSKSLNEDDRLLLISDHGFRAFDKQLYINDWLMEEGYLKSGNTKIGTKSDGGNSINLGILGQILFRQEWLHPILKKSKYVVERISGIKVSSEKGISMSKSDAFCLSKDEHAIRLSDDLSDGEEERITEEIINKLNSEEGIDAFSREEVYEGPFVDEAGEIIYTSTDSQVWRGPSGLVWRNSRKAHHSLYGIVTAIGFENDEGVSDLDASLLDISPTILGIAGCAIPTDIDGEPISDLLSEEPEYTAPTEYNIEPSERTTQQNPDAEERLRDLGYL</sequence>
<dbReference type="RefSeq" id="WP_007700289.1">
    <property type="nucleotide sequence ID" value="NZ_AOIQ01000013.1"/>
</dbReference>
<dbReference type="PANTHER" id="PTHR10151:SF120">
    <property type="entry name" value="BIS(5'-ADENOSYL)-TRIPHOSPHATASE"/>
    <property type="match status" value="1"/>
</dbReference>
<feature type="region of interest" description="Disordered" evidence="1">
    <location>
        <begin position="468"/>
        <end position="497"/>
    </location>
</feature>
<dbReference type="OrthoDB" id="198670at2157"/>
<dbReference type="SUPFAM" id="SSF53649">
    <property type="entry name" value="Alkaline phosphatase-like"/>
    <property type="match status" value="1"/>
</dbReference>
<gene>
    <name evidence="2" type="ORF">C479_07588</name>
</gene>
<dbReference type="PANTHER" id="PTHR10151">
    <property type="entry name" value="ECTONUCLEOTIDE PYROPHOSPHATASE/PHOSPHODIESTERASE"/>
    <property type="match status" value="1"/>
</dbReference>
<dbReference type="EMBL" id="AOIQ01000013">
    <property type="protein sequence ID" value="ELZ11153.1"/>
    <property type="molecule type" value="Genomic_DNA"/>
</dbReference>
<dbReference type="Gene3D" id="3.40.720.10">
    <property type="entry name" value="Alkaline Phosphatase, subunit A"/>
    <property type="match status" value="2"/>
</dbReference>
<dbReference type="GO" id="GO:0016787">
    <property type="term" value="F:hydrolase activity"/>
    <property type="evidence" value="ECO:0007669"/>
    <property type="project" value="UniProtKB-ARBA"/>
</dbReference>
<accession>M0BLH5</accession>
<proteinExistence type="predicted"/>
<dbReference type="Proteomes" id="UP000011560">
    <property type="component" value="Unassembled WGS sequence"/>
</dbReference>
<evidence type="ECO:0000313" key="2">
    <source>
        <dbReference type="EMBL" id="ELZ11153.1"/>
    </source>
</evidence>
<comment type="caution">
    <text evidence="2">The sequence shown here is derived from an EMBL/GenBank/DDBJ whole genome shotgun (WGS) entry which is preliminary data.</text>
</comment>
<dbReference type="Pfam" id="PF01663">
    <property type="entry name" value="Phosphodiest"/>
    <property type="match status" value="1"/>
</dbReference>
<keyword evidence="3" id="KW-1185">Reference proteome</keyword>
<name>M0BLH5_9EURY</name>
<protein>
    <submittedName>
        <fullName evidence="2">Type I phosphodiesterase/nucleotide pyrophosphatase</fullName>
    </submittedName>
</protein>
<dbReference type="InterPro" id="IPR002591">
    <property type="entry name" value="Phosphodiest/P_Trfase"/>
</dbReference>
<evidence type="ECO:0000256" key="1">
    <source>
        <dbReference type="SAM" id="MobiDB-lite"/>
    </source>
</evidence>
<reference evidence="2 3" key="1">
    <citation type="journal article" date="2014" name="PLoS Genet.">
        <title>Phylogenetically driven sequencing of extremely halophilic archaea reveals strategies for static and dynamic osmo-response.</title>
        <authorList>
            <person name="Becker E.A."/>
            <person name="Seitzer P.M."/>
            <person name="Tritt A."/>
            <person name="Larsen D."/>
            <person name="Krusor M."/>
            <person name="Yao A.I."/>
            <person name="Wu D."/>
            <person name="Madern D."/>
            <person name="Eisen J.A."/>
            <person name="Darling A.E."/>
            <person name="Facciotti M.T."/>
        </authorList>
    </citation>
    <scope>NUCLEOTIDE SEQUENCE [LARGE SCALE GENOMIC DNA]</scope>
    <source>
        <strain evidence="2 3">JCM 14624</strain>
    </source>
</reference>
<evidence type="ECO:0000313" key="3">
    <source>
        <dbReference type="Proteomes" id="UP000011560"/>
    </source>
</evidence>
<dbReference type="InterPro" id="IPR017850">
    <property type="entry name" value="Alkaline_phosphatase_core_sf"/>
</dbReference>
<feature type="compositionally biased region" description="Basic and acidic residues" evidence="1">
    <location>
        <begin position="487"/>
        <end position="497"/>
    </location>
</feature>
<organism evidence="2 3">
    <name type="scientific">Halovivax asiaticus JCM 14624</name>
    <dbReference type="NCBI Taxonomy" id="1227490"/>
    <lineage>
        <taxon>Archaea</taxon>
        <taxon>Methanobacteriati</taxon>
        <taxon>Methanobacteriota</taxon>
        <taxon>Stenosarchaea group</taxon>
        <taxon>Halobacteria</taxon>
        <taxon>Halobacteriales</taxon>
        <taxon>Natrialbaceae</taxon>
        <taxon>Halovivax</taxon>
    </lineage>
</organism>